<accession>A0A5C4XKP6</accession>
<dbReference type="SUPFAM" id="SSF53822">
    <property type="entry name" value="Periplasmic binding protein-like I"/>
    <property type="match status" value="1"/>
</dbReference>
<keyword evidence="1" id="KW-0678">Repressor</keyword>
<keyword evidence="2" id="KW-0805">Transcription regulation</keyword>
<keyword evidence="3 6" id="KW-0238">DNA-binding</keyword>
<keyword evidence="4" id="KW-0804">Transcription</keyword>
<dbReference type="Pfam" id="PF00356">
    <property type="entry name" value="LacI"/>
    <property type="match status" value="1"/>
</dbReference>
<dbReference type="CDD" id="cd01392">
    <property type="entry name" value="HTH_LacI"/>
    <property type="match status" value="1"/>
</dbReference>
<dbReference type="InterPro" id="IPR000843">
    <property type="entry name" value="HTH_LacI"/>
</dbReference>
<dbReference type="OrthoDB" id="7811243at2"/>
<proteinExistence type="predicted"/>
<dbReference type="InterPro" id="IPR046335">
    <property type="entry name" value="LacI/GalR-like_sensor"/>
</dbReference>
<evidence type="ECO:0000313" key="7">
    <source>
        <dbReference type="Proteomes" id="UP000311605"/>
    </source>
</evidence>
<dbReference type="RefSeq" id="WP_139676771.1">
    <property type="nucleotide sequence ID" value="NZ_VDMN01000002.1"/>
</dbReference>
<dbReference type="GO" id="GO:0003700">
    <property type="term" value="F:DNA-binding transcription factor activity"/>
    <property type="evidence" value="ECO:0007669"/>
    <property type="project" value="TreeGrafter"/>
</dbReference>
<dbReference type="PROSITE" id="PS50932">
    <property type="entry name" value="HTH_LACI_2"/>
    <property type="match status" value="1"/>
</dbReference>
<evidence type="ECO:0000256" key="4">
    <source>
        <dbReference type="ARBA" id="ARBA00023163"/>
    </source>
</evidence>
<dbReference type="CDD" id="cd06289">
    <property type="entry name" value="PBP1_MalI-like"/>
    <property type="match status" value="1"/>
</dbReference>
<dbReference type="GO" id="GO:0000976">
    <property type="term" value="F:transcription cis-regulatory region binding"/>
    <property type="evidence" value="ECO:0007669"/>
    <property type="project" value="TreeGrafter"/>
</dbReference>
<dbReference type="Pfam" id="PF13377">
    <property type="entry name" value="Peripla_BP_3"/>
    <property type="match status" value="1"/>
</dbReference>
<comment type="caution">
    <text evidence="6">The sequence shown here is derived from an EMBL/GenBank/DDBJ whole genome shotgun (WGS) entry which is preliminary data.</text>
</comment>
<protein>
    <submittedName>
        <fullName evidence="6">LacI family DNA-binding transcriptional regulator</fullName>
    </submittedName>
</protein>
<dbReference type="PROSITE" id="PS00356">
    <property type="entry name" value="HTH_LACI_1"/>
    <property type="match status" value="1"/>
</dbReference>
<evidence type="ECO:0000256" key="3">
    <source>
        <dbReference type="ARBA" id="ARBA00023125"/>
    </source>
</evidence>
<evidence type="ECO:0000256" key="1">
    <source>
        <dbReference type="ARBA" id="ARBA00022491"/>
    </source>
</evidence>
<reference evidence="6 7" key="1">
    <citation type="submission" date="2019-06" db="EMBL/GenBank/DDBJ databases">
        <title>The draft genome of Rhizobium smilacinae PTYR-5.</title>
        <authorList>
            <person name="Liu L."/>
            <person name="Li L."/>
            <person name="Zhang X."/>
        </authorList>
    </citation>
    <scope>NUCLEOTIDE SEQUENCE [LARGE SCALE GENOMIC DNA]</scope>
    <source>
        <strain evidence="6 7">PTYR-5</strain>
    </source>
</reference>
<organism evidence="6 7">
    <name type="scientific">Aliirhizobium smilacinae</name>
    <dbReference type="NCBI Taxonomy" id="1395944"/>
    <lineage>
        <taxon>Bacteria</taxon>
        <taxon>Pseudomonadati</taxon>
        <taxon>Pseudomonadota</taxon>
        <taxon>Alphaproteobacteria</taxon>
        <taxon>Hyphomicrobiales</taxon>
        <taxon>Rhizobiaceae</taxon>
        <taxon>Aliirhizobium</taxon>
    </lineage>
</organism>
<evidence type="ECO:0000313" key="6">
    <source>
        <dbReference type="EMBL" id="TNM63867.1"/>
    </source>
</evidence>
<dbReference type="Proteomes" id="UP000311605">
    <property type="component" value="Unassembled WGS sequence"/>
</dbReference>
<feature type="domain" description="HTH lacI-type" evidence="5">
    <location>
        <begin position="11"/>
        <end position="65"/>
    </location>
</feature>
<dbReference type="SMART" id="SM00354">
    <property type="entry name" value="HTH_LACI"/>
    <property type="match status" value="1"/>
</dbReference>
<dbReference type="EMBL" id="VDMN01000002">
    <property type="protein sequence ID" value="TNM63867.1"/>
    <property type="molecule type" value="Genomic_DNA"/>
</dbReference>
<evidence type="ECO:0000256" key="2">
    <source>
        <dbReference type="ARBA" id="ARBA00023015"/>
    </source>
</evidence>
<dbReference type="PANTHER" id="PTHR30146:SF148">
    <property type="entry name" value="HTH-TYPE TRANSCRIPTIONAL REPRESSOR PURR-RELATED"/>
    <property type="match status" value="1"/>
</dbReference>
<gene>
    <name evidence="6" type="ORF">FHP24_13880</name>
</gene>
<sequence>MVSESRKKNRVTLLDVARHASVSRATASLVIRKSPLVSTETRAKVEAAMQELGYVYNMGAARLRADKSLTIGVVIPNLVNPFFTELLAGIETVIDAAGMVVILVNSGDLVTRQETLLTRMREHGVDGIILCPAADTKMSLVERMAEWDLPLVQVLRHVTDDCDYAGVDYGVGMHQAVGHLVELGHRDIAFAVHGPVHSAYQERVDGFREAMEARGLYPNTIIRVPNQMAAIADSAELFSSGPGRSSAVVCFNDVVALGLSAGLYDLGITIGRDFSLVGFDDVADAEAMRPRLTSVATFPEAIGEGAAKLLLDRLTQPDLPPRKLVKAPQLRIRQSSARWSGTGLGRVQNSG</sequence>
<evidence type="ECO:0000259" key="5">
    <source>
        <dbReference type="PROSITE" id="PS50932"/>
    </source>
</evidence>
<dbReference type="Gene3D" id="1.10.260.40">
    <property type="entry name" value="lambda repressor-like DNA-binding domains"/>
    <property type="match status" value="1"/>
</dbReference>
<dbReference type="InterPro" id="IPR010982">
    <property type="entry name" value="Lambda_DNA-bd_dom_sf"/>
</dbReference>
<keyword evidence="7" id="KW-1185">Reference proteome</keyword>
<dbReference type="SUPFAM" id="SSF47413">
    <property type="entry name" value="lambda repressor-like DNA-binding domains"/>
    <property type="match status" value="1"/>
</dbReference>
<dbReference type="AlphaFoldDB" id="A0A5C4XKP6"/>
<dbReference type="InterPro" id="IPR028082">
    <property type="entry name" value="Peripla_BP_I"/>
</dbReference>
<dbReference type="Gene3D" id="3.40.50.2300">
    <property type="match status" value="2"/>
</dbReference>
<dbReference type="PANTHER" id="PTHR30146">
    <property type="entry name" value="LACI-RELATED TRANSCRIPTIONAL REPRESSOR"/>
    <property type="match status" value="1"/>
</dbReference>
<name>A0A5C4XKP6_9HYPH</name>